<proteinExistence type="predicted"/>
<evidence type="ECO:0000313" key="1">
    <source>
        <dbReference type="EMBL" id="MEQ2166791.1"/>
    </source>
</evidence>
<gene>
    <name evidence="1" type="ORF">GOODEAATRI_031939</name>
</gene>
<name>A0ABV0N5V9_9TELE</name>
<keyword evidence="2" id="KW-1185">Reference proteome</keyword>
<comment type="caution">
    <text evidence="1">The sequence shown here is derived from an EMBL/GenBank/DDBJ whole genome shotgun (WGS) entry which is preliminary data.</text>
</comment>
<accession>A0ABV0N5V9</accession>
<dbReference type="EMBL" id="JAHRIO010025679">
    <property type="protein sequence ID" value="MEQ2166791.1"/>
    <property type="molecule type" value="Genomic_DNA"/>
</dbReference>
<organism evidence="1 2">
    <name type="scientific">Goodea atripinnis</name>
    <dbReference type="NCBI Taxonomy" id="208336"/>
    <lineage>
        <taxon>Eukaryota</taxon>
        <taxon>Metazoa</taxon>
        <taxon>Chordata</taxon>
        <taxon>Craniata</taxon>
        <taxon>Vertebrata</taxon>
        <taxon>Euteleostomi</taxon>
        <taxon>Actinopterygii</taxon>
        <taxon>Neopterygii</taxon>
        <taxon>Teleostei</taxon>
        <taxon>Neoteleostei</taxon>
        <taxon>Acanthomorphata</taxon>
        <taxon>Ovalentaria</taxon>
        <taxon>Atherinomorphae</taxon>
        <taxon>Cyprinodontiformes</taxon>
        <taxon>Goodeidae</taxon>
        <taxon>Goodea</taxon>
    </lineage>
</organism>
<evidence type="ECO:0000313" key="2">
    <source>
        <dbReference type="Proteomes" id="UP001476798"/>
    </source>
</evidence>
<dbReference type="Proteomes" id="UP001476798">
    <property type="component" value="Unassembled WGS sequence"/>
</dbReference>
<sequence length="140" mass="15769">MVKERSGEKVVGGDQMDPHRSGSAVTDFFGFLTFHSGDKKPVITVRSERLKTEVLNKTVDTFLRDTELTRTLTVTHKLAGQVRNSAPKTSKRAHLTMSRAAAPLINVNTTDKEYPVDIFKIKFAFSEITRGKSHQYQFLI</sequence>
<protein>
    <submittedName>
        <fullName evidence="1">Uncharacterized protein</fullName>
    </submittedName>
</protein>
<reference evidence="1 2" key="1">
    <citation type="submission" date="2021-06" db="EMBL/GenBank/DDBJ databases">
        <authorList>
            <person name="Palmer J.M."/>
        </authorList>
    </citation>
    <scope>NUCLEOTIDE SEQUENCE [LARGE SCALE GENOMIC DNA]</scope>
    <source>
        <strain evidence="1 2">GA_2019</strain>
        <tissue evidence="1">Muscle</tissue>
    </source>
</reference>